<name>A0A1J8Q3X9_9AGAM</name>
<protein>
    <submittedName>
        <fullName evidence="1">Uncharacterized protein</fullName>
    </submittedName>
</protein>
<evidence type="ECO:0000313" key="2">
    <source>
        <dbReference type="Proteomes" id="UP000183567"/>
    </source>
</evidence>
<dbReference type="AlphaFoldDB" id="A0A1J8Q3X9"/>
<gene>
    <name evidence="1" type="ORF">AZE42_11294</name>
</gene>
<sequence length="156" mass="17055">MSSGYSAARNLPWPRPSTGYIPRYLMLIDVSIYSPIFPPGHSVARVADGSLYPSSRPRYVLTPQLLSIRDSHGLSCDFGMLGGTYLDVGPTLGAFRLYADIFHNLAVLVRKFPHPLPRAEFPQKLHHIIGKGVGRVLVCSVRSVPSLHTSESGGVK</sequence>
<accession>A0A1J8Q3X9</accession>
<reference evidence="1 2" key="1">
    <citation type="submission" date="2016-03" db="EMBL/GenBank/DDBJ databases">
        <title>Comparative genomics of the ectomycorrhizal sister species Rhizopogon vinicolor and Rhizopogon vesiculosus (Basidiomycota: Boletales) reveals a divergence of the mating type B locus.</title>
        <authorList>
            <person name="Mujic A.B."/>
            <person name="Kuo A."/>
            <person name="Tritt A."/>
            <person name="Lipzen A."/>
            <person name="Chen C."/>
            <person name="Johnson J."/>
            <person name="Sharma A."/>
            <person name="Barry K."/>
            <person name="Grigoriev I.V."/>
            <person name="Spatafora J.W."/>
        </authorList>
    </citation>
    <scope>NUCLEOTIDE SEQUENCE [LARGE SCALE GENOMIC DNA]</scope>
    <source>
        <strain evidence="1 2">AM-OR11-056</strain>
    </source>
</reference>
<organism evidence="1 2">
    <name type="scientific">Rhizopogon vesiculosus</name>
    <dbReference type="NCBI Taxonomy" id="180088"/>
    <lineage>
        <taxon>Eukaryota</taxon>
        <taxon>Fungi</taxon>
        <taxon>Dikarya</taxon>
        <taxon>Basidiomycota</taxon>
        <taxon>Agaricomycotina</taxon>
        <taxon>Agaricomycetes</taxon>
        <taxon>Agaricomycetidae</taxon>
        <taxon>Boletales</taxon>
        <taxon>Suillineae</taxon>
        <taxon>Rhizopogonaceae</taxon>
        <taxon>Rhizopogon</taxon>
    </lineage>
</organism>
<dbReference type="EMBL" id="LVVM01006488">
    <property type="protein sequence ID" value="OJA07968.1"/>
    <property type="molecule type" value="Genomic_DNA"/>
</dbReference>
<proteinExistence type="predicted"/>
<comment type="caution">
    <text evidence="1">The sequence shown here is derived from an EMBL/GenBank/DDBJ whole genome shotgun (WGS) entry which is preliminary data.</text>
</comment>
<evidence type="ECO:0000313" key="1">
    <source>
        <dbReference type="EMBL" id="OJA07968.1"/>
    </source>
</evidence>
<keyword evidence="2" id="KW-1185">Reference proteome</keyword>
<dbReference type="Proteomes" id="UP000183567">
    <property type="component" value="Unassembled WGS sequence"/>
</dbReference>